<keyword evidence="2" id="KW-1185">Reference proteome</keyword>
<dbReference type="RefSeq" id="XP_046043804.1">
    <property type="nucleotide sequence ID" value="XM_046190718.1"/>
</dbReference>
<gene>
    <name evidence="1" type="ORF">BKA55DRAFT_544494</name>
</gene>
<evidence type="ECO:0000313" key="1">
    <source>
        <dbReference type="EMBL" id="KAH7232144.1"/>
    </source>
</evidence>
<dbReference type="AlphaFoldDB" id="A0A9P9G2Z2"/>
<accession>A0A9P9G2Z2</accession>
<name>A0A9P9G2Z2_FUSRE</name>
<protein>
    <recommendedName>
        <fullName evidence="3">SIR2-like domain-containing protein</fullName>
    </recommendedName>
</protein>
<comment type="caution">
    <text evidence="1">The sequence shown here is derived from an EMBL/GenBank/DDBJ whole genome shotgun (WGS) entry which is preliminary data.</text>
</comment>
<proteinExistence type="predicted"/>
<dbReference type="EMBL" id="JAGMUX010000019">
    <property type="protein sequence ID" value="KAH7232144.1"/>
    <property type="molecule type" value="Genomic_DNA"/>
</dbReference>
<evidence type="ECO:0000313" key="2">
    <source>
        <dbReference type="Proteomes" id="UP000720189"/>
    </source>
</evidence>
<evidence type="ECO:0008006" key="3">
    <source>
        <dbReference type="Google" id="ProtNLM"/>
    </source>
</evidence>
<dbReference type="GeneID" id="70220672"/>
<sequence>MAEAKTTIPNSDSRDTTRTYKQLVSDLGRDALVIVGTGASIAATKSGLASWTGLLKNGAQECESHEDSLRGGFVQTLNHLIDSNDPDQLLRAASIIGGKLSKLAPGQYARWLADTVGSPKAKNPAIIEAIRNLSLPLATTNYDGLLSADKQLFPITWAEHSRLESFYEKKGNTILHLHGYYEDPESVMLGLDDYERINSSDKAEHFL</sequence>
<reference evidence="1" key="1">
    <citation type="journal article" date="2021" name="Nat. Commun.">
        <title>Genetic determinants of endophytism in the Arabidopsis root mycobiome.</title>
        <authorList>
            <person name="Mesny F."/>
            <person name="Miyauchi S."/>
            <person name="Thiergart T."/>
            <person name="Pickel B."/>
            <person name="Atanasova L."/>
            <person name="Karlsson M."/>
            <person name="Huettel B."/>
            <person name="Barry K.W."/>
            <person name="Haridas S."/>
            <person name="Chen C."/>
            <person name="Bauer D."/>
            <person name="Andreopoulos W."/>
            <person name="Pangilinan J."/>
            <person name="LaButti K."/>
            <person name="Riley R."/>
            <person name="Lipzen A."/>
            <person name="Clum A."/>
            <person name="Drula E."/>
            <person name="Henrissat B."/>
            <person name="Kohler A."/>
            <person name="Grigoriev I.V."/>
            <person name="Martin F.M."/>
            <person name="Hacquard S."/>
        </authorList>
    </citation>
    <scope>NUCLEOTIDE SEQUENCE</scope>
    <source>
        <strain evidence="1">MPI-CAGE-AT-0023</strain>
    </source>
</reference>
<dbReference type="Pfam" id="PF13289">
    <property type="entry name" value="SIR2_2"/>
    <property type="match status" value="1"/>
</dbReference>
<dbReference type="OrthoDB" id="6247875at2759"/>
<organism evidence="1 2">
    <name type="scientific">Fusarium redolens</name>
    <dbReference type="NCBI Taxonomy" id="48865"/>
    <lineage>
        <taxon>Eukaryota</taxon>
        <taxon>Fungi</taxon>
        <taxon>Dikarya</taxon>
        <taxon>Ascomycota</taxon>
        <taxon>Pezizomycotina</taxon>
        <taxon>Sordariomycetes</taxon>
        <taxon>Hypocreomycetidae</taxon>
        <taxon>Hypocreales</taxon>
        <taxon>Nectriaceae</taxon>
        <taxon>Fusarium</taxon>
        <taxon>Fusarium redolens species complex</taxon>
    </lineage>
</organism>
<dbReference type="Proteomes" id="UP000720189">
    <property type="component" value="Unassembled WGS sequence"/>
</dbReference>